<protein>
    <submittedName>
        <fullName evidence="1">Uncharacterized protein</fullName>
    </submittedName>
</protein>
<dbReference type="EMBL" id="PQFF01000430">
    <property type="protein sequence ID" value="RHZ50560.1"/>
    <property type="molecule type" value="Genomic_DNA"/>
</dbReference>
<organism evidence="1 2">
    <name type="scientific">Diversispora epigaea</name>
    <dbReference type="NCBI Taxonomy" id="1348612"/>
    <lineage>
        <taxon>Eukaryota</taxon>
        <taxon>Fungi</taxon>
        <taxon>Fungi incertae sedis</taxon>
        <taxon>Mucoromycota</taxon>
        <taxon>Glomeromycotina</taxon>
        <taxon>Glomeromycetes</taxon>
        <taxon>Diversisporales</taxon>
        <taxon>Diversisporaceae</taxon>
        <taxon>Diversispora</taxon>
    </lineage>
</organism>
<keyword evidence="2" id="KW-1185">Reference proteome</keyword>
<accession>A0A397GR97</accession>
<dbReference type="Proteomes" id="UP000266861">
    <property type="component" value="Unassembled WGS sequence"/>
</dbReference>
<reference evidence="1 2" key="1">
    <citation type="submission" date="2018-08" db="EMBL/GenBank/DDBJ databases">
        <title>Genome and evolution of the arbuscular mycorrhizal fungus Diversispora epigaea (formerly Glomus versiforme) and its bacterial endosymbionts.</title>
        <authorList>
            <person name="Sun X."/>
            <person name="Fei Z."/>
            <person name="Harrison M."/>
        </authorList>
    </citation>
    <scope>NUCLEOTIDE SEQUENCE [LARGE SCALE GENOMIC DNA]</scope>
    <source>
        <strain evidence="1 2">IT104</strain>
    </source>
</reference>
<gene>
    <name evidence="1" type="ORF">Glove_495g14</name>
</gene>
<evidence type="ECO:0000313" key="1">
    <source>
        <dbReference type="EMBL" id="RHZ50560.1"/>
    </source>
</evidence>
<proteinExistence type="predicted"/>
<dbReference type="OrthoDB" id="2392969at2759"/>
<comment type="caution">
    <text evidence="1">The sequence shown here is derived from an EMBL/GenBank/DDBJ whole genome shotgun (WGS) entry which is preliminary data.</text>
</comment>
<sequence>MEIVQKTRKPKTNSFTSILDQILKKYNLSAKSNPSQLHAYTNKLGAMLPDWKTRKDVKEQKEKLTIKERAQYCAKTGDVWDIYLHALDLAETKNNSEKEIVAASSHLSRFRQKLAEAGVNSKVIDTYAKLPKVTRASNKIQKKHLEQGLANRPKTP</sequence>
<name>A0A397GR97_9GLOM</name>
<dbReference type="AlphaFoldDB" id="A0A397GR97"/>
<evidence type="ECO:0000313" key="2">
    <source>
        <dbReference type="Proteomes" id="UP000266861"/>
    </source>
</evidence>